<evidence type="ECO:0000256" key="14">
    <source>
        <dbReference type="RuleBase" id="RU365035"/>
    </source>
</evidence>
<dbReference type="PROSITE" id="PS50853">
    <property type="entry name" value="FN3"/>
    <property type="match status" value="1"/>
</dbReference>
<organism evidence="16 17">
    <name type="scientific">Pleuronectes platessa</name>
    <name type="common">European plaice</name>
    <dbReference type="NCBI Taxonomy" id="8262"/>
    <lineage>
        <taxon>Eukaryota</taxon>
        <taxon>Metazoa</taxon>
        <taxon>Chordata</taxon>
        <taxon>Craniata</taxon>
        <taxon>Vertebrata</taxon>
        <taxon>Euteleostomi</taxon>
        <taxon>Actinopterygii</taxon>
        <taxon>Neopterygii</taxon>
        <taxon>Teleostei</taxon>
        <taxon>Neoteleostei</taxon>
        <taxon>Acanthomorphata</taxon>
        <taxon>Carangaria</taxon>
        <taxon>Pleuronectiformes</taxon>
        <taxon>Pleuronectoidei</taxon>
        <taxon>Pleuronectidae</taxon>
        <taxon>Pleuronectes</taxon>
    </lineage>
</organism>
<keyword evidence="17" id="KW-1185">Reference proteome</keyword>
<dbReference type="InterPro" id="IPR013783">
    <property type="entry name" value="Ig-like_fold"/>
</dbReference>
<sequence>MRTDLRLALLLLLSAAVESNIMSPPGKPVLLGCRSPEKETFTCWWEPGSGGGLPTTHRFFYERERLEGTHECPDYLSAGKNSCFFDKGHTSIWVDYYLTVVASNALGNATSDPFKIDVMEIVMPDAPGNISLQVMKREDHPYLHVRWERPQNTDTESGWVTIKYELRFKQEDGNEWKEYASGTQTQFNLYNIDPGRTYVVQVRRRLDHSLWSEWSNSTSVETFNYRQREKPRWILLSSLSTVPFLTLCVLVMKRKYVKQCLLPPVPGPKIRGIDVQLLKSGRSEDVNNALIINQTFPSVSAWKDESEDYLIVSDDVCLPDSSQLSKKKEKLEYCCRPPLRL</sequence>
<evidence type="ECO:0000256" key="12">
    <source>
        <dbReference type="ARBA" id="ARBA00023170"/>
    </source>
</evidence>
<dbReference type="SMART" id="SM00060">
    <property type="entry name" value="FN3"/>
    <property type="match status" value="2"/>
</dbReference>
<evidence type="ECO:0000256" key="7">
    <source>
        <dbReference type="ARBA" id="ARBA00022737"/>
    </source>
</evidence>
<evidence type="ECO:0000256" key="10">
    <source>
        <dbReference type="ARBA" id="ARBA00023136"/>
    </source>
</evidence>
<keyword evidence="6 14" id="KW-0732">Signal</keyword>
<keyword evidence="10 14" id="KW-0472">Membrane</keyword>
<dbReference type="FunFam" id="2.60.40.10:FF:000287">
    <property type="entry name" value="Prolactin receptor"/>
    <property type="match status" value="1"/>
</dbReference>
<dbReference type="InterPro" id="IPR036116">
    <property type="entry name" value="FN3_sf"/>
</dbReference>
<name>A0A9N7W046_PLEPL</name>
<feature type="transmembrane region" description="Helical" evidence="14">
    <location>
        <begin position="233"/>
        <end position="252"/>
    </location>
</feature>
<dbReference type="GO" id="GO:0043235">
    <property type="term" value="C:receptor complex"/>
    <property type="evidence" value="ECO:0007669"/>
    <property type="project" value="TreeGrafter"/>
</dbReference>
<comment type="domain">
    <text evidence="14">The box 1 motif is required for JAK interaction and/or activation.</text>
</comment>
<dbReference type="GO" id="GO:0009897">
    <property type="term" value="C:external side of plasma membrane"/>
    <property type="evidence" value="ECO:0007669"/>
    <property type="project" value="TreeGrafter"/>
</dbReference>
<keyword evidence="5 14" id="KW-0479">Metal-binding</keyword>
<feature type="signal peptide" evidence="14">
    <location>
        <begin position="1"/>
        <end position="19"/>
    </location>
</feature>
<keyword evidence="13" id="KW-0325">Glycoprotein</keyword>
<dbReference type="InterPro" id="IPR015152">
    <property type="entry name" value="Growth/epo_recpt_lig-bind"/>
</dbReference>
<dbReference type="InterPro" id="IPR050379">
    <property type="entry name" value="Type-I_Cytokine_Rcpt"/>
</dbReference>
<dbReference type="Proteomes" id="UP001153269">
    <property type="component" value="Unassembled WGS sequence"/>
</dbReference>
<comment type="subcellular location">
    <subcellularLocation>
        <location evidence="1 14">Membrane</location>
        <topology evidence="1 14">Single-pass type I membrane protein</topology>
    </subcellularLocation>
</comment>
<keyword evidence="8 14" id="KW-0862">Zinc</keyword>
<dbReference type="Gene3D" id="2.60.40.10">
    <property type="entry name" value="Immunoglobulins"/>
    <property type="match status" value="2"/>
</dbReference>
<dbReference type="PANTHER" id="PTHR23036">
    <property type="entry name" value="CYTOKINE RECEPTOR"/>
    <property type="match status" value="1"/>
</dbReference>
<evidence type="ECO:0000256" key="2">
    <source>
        <dbReference type="ARBA" id="ARBA00007885"/>
    </source>
</evidence>
<evidence type="ECO:0000256" key="9">
    <source>
        <dbReference type="ARBA" id="ARBA00022989"/>
    </source>
</evidence>
<dbReference type="Pfam" id="PF09067">
    <property type="entry name" value="EpoR_lig-bind"/>
    <property type="match status" value="1"/>
</dbReference>
<accession>A0A9N7W046</accession>
<dbReference type="PANTHER" id="PTHR23036:SF86">
    <property type="entry name" value="PROLACTIN RECEPTOR"/>
    <property type="match status" value="1"/>
</dbReference>
<dbReference type="CDD" id="cd00063">
    <property type="entry name" value="FN3"/>
    <property type="match status" value="1"/>
</dbReference>
<gene>
    <name evidence="14" type="primary">PRLR</name>
    <name evidence="16" type="ORF">PLEPLA_LOCUS46223</name>
</gene>
<keyword evidence="9 14" id="KW-1133">Transmembrane helix</keyword>
<evidence type="ECO:0000256" key="8">
    <source>
        <dbReference type="ARBA" id="ARBA00022833"/>
    </source>
</evidence>
<evidence type="ECO:0000256" key="4">
    <source>
        <dbReference type="ARBA" id="ARBA00022692"/>
    </source>
</evidence>
<feature type="chain" id="PRO_5040547734" description="Prolactin receptor" evidence="14">
    <location>
        <begin position="20"/>
        <end position="341"/>
    </location>
</feature>
<dbReference type="FunFam" id="2.60.40.10:FF:000358">
    <property type="entry name" value="Prolactin receptor"/>
    <property type="match status" value="1"/>
</dbReference>
<evidence type="ECO:0000313" key="17">
    <source>
        <dbReference type="Proteomes" id="UP001153269"/>
    </source>
</evidence>
<evidence type="ECO:0000256" key="13">
    <source>
        <dbReference type="ARBA" id="ARBA00023180"/>
    </source>
</evidence>
<dbReference type="Pfam" id="PF00041">
    <property type="entry name" value="fn3"/>
    <property type="match status" value="1"/>
</dbReference>
<protein>
    <recommendedName>
        <fullName evidence="3 14">Prolactin receptor</fullName>
        <shortName evidence="14">PRL-R</shortName>
    </recommendedName>
</protein>
<dbReference type="GO" id="GO:0019955">
    <property type="term" value="F:cytokine binding"/>
    <property type="evidence" value="ECO:0007669"/>
    <property type="project" value="TreeGrafter"/>
</dbReference>
<dbReference type="SUPFAM" id="SSF49265">
    <property type="entry name" value="Fibronectin type III"/>
    <property type="match status" value="2"/>
</dbReference>
<dbReference type="AlphaFoldDB" id="A0A9N7W046"/>
<evidence type="ECO:0000259" key="15">
    <source>
        <dbReference type="PROSITE" id="PS50853"/>
    </source>
</evidence>
<keyword evidence="11 14" id="KW-1015">Disulfide bond</keyword>
<evidence type="ECO:0000256" key="1">
    <source>
        <dbReference type="ARBA" id="ARBA00004479"/>
    </source>
</evidence>
<evidence type="ECO:0000313" key="16">
    <source>
        <dbReference type="EMBL" id="CAB1458393.1"/>
    </source>
</evidence>
<keyword evidence="4 14" id="KW-0812">Transmembrane</keyword>
<keyword evidence="12 14" id="KW-0675">Receptor</keyword>
<reference evidence="16" key="1">
    <citation type="submission" date="2020-03" db="EMBL/GenBank/DDBJ databases">
        <authorList>
            <person name="Weist P."/>
        </authorList>
    </citation>
    <scope>NUCLEOTIDE SEQUENCE</scope>
</reference>
<evidence type="ECO:0000256" key="5">
    <source>
        <dbReference type="ARBA" id="ARBA00022723"/>
    </source>
</evidence>
<comment type="similarity">
    <text evidence="2 14">Belongs to the type I cytokine receptor family. Type 1 subfamily.</text>
</comment>
<comment type="domain">
    <text evidence="14">The WSXWS motif appears to be necessary for proper protein folding and thereby efficient intracellular transport and cell-surface receptor binding.</text>
</comment>
<dbReference type="InterPro" id="IPR003961">
    <property type="entry name" value="FN3_dom"/>
</dbReference>
<dbReference type="GO" id="GO:0004896">
    <property type="term" value="F:cytokine receptor activity"/>
    <property type="evidence" value="ECO:0007669"/>
    <property type="project" value="TreeGrafter"/>
</dbReference>
<proteinExistence type="inferred from homology"/>
<dbReference type="GO" id="GO:0046872">
    <property type="term" value="F:metal ion binding"/>
    <property type="evidence" value="ECO:0007669"/>
    <property type="project" value="UniProtKB-KW"/>
</dbReference>
<evidence type="ECO:0000256" key="3">
    <source>
        <dbReference type="ARBA" id="ARBA00019818"/>
    </source>
</evidence>
<feature type="domain" description="Fibronectin type-III" evidence="15">
    <location>
        <begin position="126"/>
        <end position="225"/>
    </location>
</feature>
<evidence type="ECO:0000256" key="6">
    <source>
        <dbReference type="ARBA" id="ARBA00022729"/>
    </source>
</evidence>
<comment type="function">
    <text evidence="14">This is a receptor for the anterior pituitary hormone prolactin.</text>
</comment>
<dbReference type="EMBL" id="CADEAL010004386">
    <property type="protein sequence ID" value="CAB1458393.1"/>
    <property type="molecule type" value="Genomic_DNA"/>
</dbReference>
<evidence type="ECO:0000256" key="11">
    <source>
        <dbReference type="ARBA" id="ARBA00023157"/>
    </source>
</evidence>
<comment type="caution">
    <text evidence="16">The sequence shown here is derived from an EMBL/GenBank/DDBJ whole genome shotgun (WGS) entry which is preliminary data.</text>
</comment>
<keyword evidence="7" id="KW-0677">Repeat</keyword>